<dbReference type="KEGG" id="cel:CELE_T20B3.13"/>
<dbReference type="PaxDb" id="6239-T20B3.13"/>
<evidence type="ECO:0000313" key="6">
    <source>
        <dbReference type="Proteomes" id="UP000001940"/>
    </source>
</evidence>
<dbReference type="RefSeq" id="NP_507252.3">
    <property type="nucleotide sequence ID" value="NM_074851.4"/>
</dbReference>
<feature type="domain" description="C-type lectin" evidence="4">
    <location>
        <begin position="134"/>
        <end position="252"/>
    </location>
</feature>
<keyword evidence="3" id="KW-1133">Transmembrane helix</keyword>
<dbReference type="InterPro" id="IPR016186">
    <property type="entry name" value="C-type_lectin-like/link_sf"/>
</dbReference>
<dbReference type="GeneID" id="188627"/>
<dbReference type="InterPro" id="IPR001304">
    <property type="entry name" value="C-type_lectin-like"/>
</dbReference>
<dbReference type="SUPFAM" id="SSF56436">
    <property type="entry name" value="C-type lectin-like"/>
    <property type="match status" value="2"/>
</dbReference>
<name>Q9U363_CAEEL</name>
<feature type="compositionally biased region" description="Basic and acidic residues" evidence="2">
    <location>
        <begin position="39"/>
        <end position="49"/>
    </location>
</feature>
<feature type="domain" description="C-type lectin" evidence="4">
    <location>
        <begin position="265"/>
        <end position="369"/>
    </location>
</feature>
<dbReference type="UCSC" id="T20B3.13">
    <property type="organism name" value="c. elegans"/>
</dbReference>
<feature type="transmembrane region" description="Helical" evidence="3">
    <location>
        <begin position="78"/>
        <end position="101"/>
    </location>
</feature>
<gene>
    <name evidence="5 7" type="primary">clec-40</name>
    <name evidence="5" type="ORF">CELE_T20B3.13</name>
    <name evidence="7" type="ORF">T20B3.13</name>
</gene>
<dbReference type="OMA" id="ACVISHM"/>
<dbReference type="PANTHER" id="PTHR22991">
    <property type="entry name" value="PROTEIN CBG13490"/>
    <property type="match status" value="1"/>
</dbReference>
<dbReference type="InterPro" id="IPR016187">
    <property type="entry name" value="CTDL_fold"/>
</dbReference>
<dbReference type="PhylomeDB" id="Q9U363"/>
<keyword evidence="3" id="KW-0472">Membrane</keyword>
<keyword evidence="6" id="KW-1185">Reference proteome</keyword>
<dbReference type="InParanoid" id="Q9U363"/>
<evidence type="ECO:0000256" key="3">
    <source>
        <dbReference type="SAM" id="Phobius"/>
    </source>
</evidence>
<dbReference type="SMR" id="Q9U363"/>
<reference evidence="5 6" key="1">
    <citation type="journal article" date="1998" name="Science">
        <title>Genome sequence of the nematode C. elegans: a platform for investigating biology.</title>
        <authorList>
            <consortium name="The C. elegans sequencing consortium"/>
            <person name="Sulson J.E."/>
            <person name="Waterston R."/>
        </authorList>
    </citation>
    <scope>NUCLEOTIDE SEQUENCE [LARGE SCALE GENOMIC DNA]</scope>
    <source>
        <strain evidence="5 6">Bristol N2</strain>
    </source>
</reference>
<dbReference type="Proteomes" id="UP000001940">
    <property type="component" value="Chromosome V"/>
</dbReference>
<dbReference type="STRING" id="6239.T20B3.13.1"/>
<evidence type="ECO:0000259" key="4">
    <source>
        <dbReference type="PROSITE" id="PS50041"/>
    </source>
</evidence>
<dbReference type="OrthoDB" id="418245at2759"/>
<evidence type="ECO:0000256" key="2">
    <source>
        <dbReference type="SAM" id="MobiDB-lite"/>
    </source>
</evidence>
<dbReference type="AGR" id="WB:WBGene00011853"/>
<keyword evidence="3" id="KW-0812">Transmembrane</keyword>
<dbReference type="PROSITE" id="PS50041">
    <property type="entry name" value="C_TYPE_LECTIN_2"/>
    <property type="match status" value="2"/>
</dbReference>
<dbReference type="AlphaFoldDB" id="Q9U363"/>
<evidence type="ECO:0000313" key="7">
    <source>
        <dbReference type="WormBase" id="T20B3.13"/>
    </source>
</evidence>
<dbReference type="Bgee" id="WBGene00011853">
    <property type="expression patterns" value="Expressed in larva and 1 other cell type or tissue"/>
</dbReference>
<accession>Q9U363</accession>
<dbReference type="CTD" id="188627"/>
<evidence type="ECO:0000256" key="1">
    <source>
        <dbReference type="ARBA" id="ARBA00023157"/>
    </source>
</evidence>
<dbReference type="Gene3D" id="3.10.100.10">
    <property type="entry name" value="Mannose-Binding Protein A, subunit A"/>
    <property type="match status" value="2"/>
</dbReference>
<protein>
    <submittedName>
        <fullName evidence="5">C-type lectin domain-containing protein</fullName>
    </submittedName>
</protein>
<dbReference type="Pfam" id="PF00059">
    <property type="entry name" value="Lectin_C"/>
    <property type="match status" value="2"/>
</dbReference>
<dbReference type="PANTHER" id="PTHR22991:SF44">
    <property type="entry name" value="C-TYPE LECTIN-RELATED"/>
    <property type="match status" value="1"/>
</dbReference>
<dbReference type="WormBase" id="T20B3.13">
    <property type="protein sequence ID" value="CE46474"/>
    <property type="gene ID" value="WBGene00011853"/>
    <property type="gene designation" value="clec-40"/>
</dbReference>
<dbReference type="CDD" id="cd00037">
    <property type="entry name" value="CLECT"/>
    <property type="match status" value="2"/>
</dbReference>
<feature type="region of interest" description="Disordered" evidence="2">
    <location>
        <begin position="24"/>
        <end position="49"/>
    </location>
</feature>
<dbReference type="eggNOG" id="KOG4297">
    <property type="taxonomic scope" value="Eukaryota"/>
</dbReference>
<evidence type="ECO:0000313" key="5">
    <source>
        <dbReference type="EMBL" id="CAB63316.3"/>
    </source>
</evidence>
<dbReference type="InterPro" id="IPR050976">
    <property type="entry name" value="Snaclec"/>
</dbReference>
<dbReference type="HOGENOM" id="CLU_037161_1_0_1"/>
<keyword evidence="1" id="KW-1015">Disulfide bond</keyword>
<proteinExistence type="predicted"/>
<dbReference type="EMBL" id="BX284605">
    <property type="protein sequence ID" value="CAB63316.3"/>
    <property type="molecule type" value="Genomic_DNA"/>
</dbReference>
<organism evidence="5 6">
    <name type="scientific">Caenorhabditis elegans</name>
    <dbReference type="NCBI Taxonomy" id="6239"/>
    <lineage>
        <taxon>Eukaryota</taxon>
        <taxon>Metazoa</taxon>
        <taxon>Ecdysozoa</taxon>
        <taxon>Nematoda</taxon>
        <taxon>Chromadorea</taxon>
        <taxon>Rhabditida</taxon>
        <taxon>Rhabditina</taxon>
        <taxon>Rhabditomorpha</taxon>
        <taxon>Rhabditoidea</taxon>
        <taxon>Rhabditidae</taxon>
        <taxon>Peloderinae</taxon>
        <taxon>Caenorhabditis</taxon>
    </lineage>
</organism>
<dbReference type="SMART" id="SM00034">
    <property type="entry name" value="CLECT"/>
    <property type="match status" value="2"/>
</dbReference>
<sequence length="386" mass="42914">MLSGLRKVFRFSRATAVDAPENYSIPSVSAEETEPDETPNERTIVDAYDPPKSEFEPGDRQRHFGILHYTVNNRFKKMMLIGIINVFLILAFFLFMFFFVVQPNVHGGETAVTTLSPTTSSEKVPICTNNFVLIDEKCLQLNTTLYSKPTAEATCNRLGATLLTIQSSEENQKIQSFLSIHQISQIWLGLICNGKSVTSCQWDNGSNVTYYDFAPGFPNVDTGICVSYNITHNSIGQWESLVCYKQLPFVCELPTTTSDNCTNNYKNHCYIQVDQSATIPDAQRICQAQCSNLPSVHSVTENLYLTSIYKFSDTSIILGGIASTPKSIWWFDGSPVNFLNFKTSQRTVASSCIVLHVGDGGDWDTVDCSTTVSTFLCKRATGVSCK</sequence>